<accession>A0A8G2BKM5</accession>
<gene>
    <name evidence="7" type="ORF">SAMN05660686_03567</name>
</gene>
<dbReference type="InterPro" id="IPR029044">
    <property type="entry name" value="Nucleotide-diphossugar_trans"/>
</dbReference>
<dbReference type="Gene3D" id="3.90.550.10">
    <property type="entry name" value="Spore Coat Polysaccharide Biosynthesis Protein SpsA, Chain A"/>
    <property type="match status" value="1"/>
</dbReference>
<sequence length="644" mass="70755">MTDTNDPDFAVGGTRWQPTTAPGSERLMMTVVLLAALTGLAVSVPKSVFDPLSDTFLLSIGIIGVWRYSWWIFHALRACYYLRVRFPRIRRHAEAAGGEAAGGEPVDHVYCLVTSYAIDPQVSWPVYEALFHEVASYGRPATIVAAVSHQSDIDLLERVCEAVGLPDHVELVSMFQEGTGKRPAMAEALRAISRRMPTENAICIFMDGDVVVRPGALSKVVPVLQANPQIGAATADNRGMTEGDGWTREWYDLRFAQRHLLMSSMSLSGKLLVLTGRFSVIRAHLATDPDFIRQIEHDAIDHWRLGRINFLSGDDKSTWFWLLRRGWGMIYLPDVRADSFEELPASNLVVGAVSLLKRWYGNMLRTSDRAIALGPHRIGLFPWWCLVDQRLSMWTSLVGPVVAIILAITYDPAFLLVYGLWILGTRTFIGSVLCLVVRGRWAPHWPWMLFMNQILGGVVKTFVFFRMDRQKWTRQEIATADGSAGGLSSATLHGLALACFASLLVLYSGTVGWPNAATLRVSFPESRAAPGQDDSSWLDVALERLPTDRALPLTEGEYRLTRFTRSERPGRVLVGAGSQTRVDVGAAQLVAATGGSGRTTFCPKDGSLPVECLVGAPKPVELRNLIVRPGAGGPSDATAATILP</sequence>
<dbReference type="PANTHER" id="PTHR22913">
    <property type="entry name" value="HYALURONAN SYNTHASE"/>
    <property type="match status" value="1"/>
</dbReference>
<evidence type="ECO:0000256" key="3">
    <source>
        <dbReference type="ARBA" id="ARBA00022676"/>
    </source>
</evidence>
<dbReference type="RefSeq" id="WP_093152416.1">
    <property type="nucleotide sequence ID" value="NZ_FNBW01000011.1"/>
</dbReference>
<organism evidence="7 8">
    <name type="scientific">Thalassobaculum litoreum DSM 18839</name>
    <dbReference type="NCBI Taxonomy" id="1123362"/>
    <lineage>
        <taxon>Bacteria</taxon>
        <taxon>Pseudomonadati</taxon>
        <taxon>Pseudomonadota</taxon>
        <taxon>Alphaproteobacteria</taxon>
        <taxon>Rhodospirillales</taxon>
        <taxon>Thalassobaculaceae</taxon>
        <taxon>Thalassobaculum</taxon>
    </lineage>
</organism>
<feature type="transmembrane region" description="Helical" evidence="6">
    <location>
        <begin position="56"/>
        <end position="82"/>
    </location>
</feature>
<dbReference type="GO" id="GO:0030213">
    <property type="term" value="P:hyaluronan biosynthetic process"/>
    <property type="evidence" value="ECO:0007669"/>
    <property type="project" value="TreeGrafter"/>
</dbReference>
<keyword evidence="5 6" id="KW-0472">Membrane</keyword>
<keyword evidence="6" id="KW-0812">Transmembrane</keyword>
<dbReference type="Pfam" id="PF13641">
    <property type="entry name" value="Glyco_tranf_2_3"/>
    <property type="match status" value="1"/>
</dbReference>
<dbReference type="Proteomes" id="UP000198615">
    <property type="component" value="Unassembled WGS sequence"/>
</dbReference>
<comment type="subcellular location">
    <subcellularLocation>
        <location evidence="1">Cell membrane</location>
    </subcellularLocation>
</comment>
<dbReference type="GO" id="GO:0005886">
    <property type="term" value="C:plasma membrane"/>
    <property type="evidence" value="ECO:0007669"/>
    <property type="project" value="UniProtKB-SubCell"/>
</dbReference>
<feature type="transmembrane region" description="Helical" evidence="6">
    <location>
        <begin position="391"/>
        <end position="410"/>
    </location>
</feature>
<keyword evidence="8" id="KW-1185">Reference proteome</keyword>
<evidence type="ECO:0000313" key="8">
    <source>
        <dbReference type="Proteomes" id="UP000198615"/>
    </source>
</evidence>
<evidence type="ECO:0000256" key="5">
    <source>
        <dbReference type="ARBA" id="ARBA00023136"/>
    </source>
</evidence>
<dbReference type="EMBL" id="FNBW01000011">
    <property type="protein sequence ID" value="SDG16200.1"/>
    <property type="molecule type" value="Genomic_DNA"/>
</dbReference>
<feature type="transmembrane region" description="Helical" evidence="6">
    <location>
        <begin position="487"/>
        <end position="507"/>
    </location>
</feature>
<feature type="transmembrane region" description="Helical" evidence="6">
    <location>
        <begin position="449"/>
        <end position="467"/>
    </location>
</feature>
<dbReference type="GO" id="GO:0085029">
    <property type="term" value="P:extracellular matrix assembly"/>
    <property type="evidence" value="ECO:0007669"/>
    <property type="project" value="TreeGrafter"/>
</dbReference>
<dbReference type="AlphaFoldDB" id="A0A8G2BKM5"/>
<reference evidence="7 8" key="1">
    <citation type="submission" date="2016-10" db="EMBL/GenBank/DDBJ databases">
        <authorList>
            <person name="Varghese N."/>
            <person name="Submissions S."/>
        </authorList>
    </citation>
    <scope>NUCLEOTIDE SEQUENCE [LARGE SCALE GENOMIC DNA]</scope>
    <source>
        <strain evidence="7 8">DSM 18839</strain>
    </source>
</reference>
<keyword evidence="4 7" id="KW-0808">Transferase</keyword>
<keyword evidence="3" id="KW-0328">Glycosyltransferase</keyword>
<dbReference type="PANTHER" id="PTHR22913:SF12">
    <property type="entry name" value="MANNURONAN SYNTHASE"/>
    <property type="match status" value="1"/>
</dbReference>
<feature type="transmembrane region" description="Helical" evidence="6">
    <location>
        <begin position="27"/>
        <end position="44"/>
    </location>
</feature>
<comment type="caution">
    <text evidence="7">The sequence shown here is derived from an EMBL/GenBank/DDBJ whole genome shotgun (WGS) entry which is preliminary data.</text>
</comment>
<evidence type="ECO:0000256" key="4">
    <source>
        <dbReference type="ARBA" id="ARBA00022679"/>
    </source>
</evidence>
<dbReference type="SUPFAM" id="SSF53448">
    <property type="entry name" value="Nucleotide-diphospho-sugar transferases"/>
    <property type="match status" value="1"/>
</dbReference>
<feature type="transmembrane region" description="Helical" evidence="6">
    <location>
        <begin position="416"/>
        <end position="437"/>
    </location>
</feature>
<name>A0A8G2BKM5_9PROT</name>
<evidence type="ECO:0000256" key="2">
    <source>
        <dbReference type="ARBA" id="ARBA00022475"/>
    </source>
</evidence>
<evidence type="ECO:0000256" key="1">
    <source>
        <dbReference type="ARBA" id="ARBA00004236"/>
    </source>
</evidence>
<proteinExistence type="predicted"/>
<evidence type="ECO:0000313" key="7">
    <source>
        <dbReference type="EMBL" id="SDG16200.1"/>
    </source>
</evidence>
<keyword evidence="6" id="KW-1133">Transmembrane helix</keyword>
<protein>
    <submittedName>
        <fullName evidence="7">Glycosyltransferase Alg8</fullName>
    </submittedName>
</protein>
<evidence type="ECO:0000256" key="6">
    <source>
        <dbReference type="SAM" id="Phobius"/>
    </source>
</evidence>
<dbReference type="GO" id="GO:0050501">
    <property type="term" value="F:hyaluronan synthase activity"/>
    <property type="evidence" value="ECO:0007669"/>
    <property type="project" value="TreeGrafter"/>
</dbReference>
<keyword evidence="2" id="KW-1003">Cell membrane</keyword>
<dbReference type="OrthoDB" id="6964257at2"/>